<gene>
    <name evidence="2" type="ORF">ES716_07975</name>
</gene>
<comment type="caution">
    <text evidence="2">The sequence shown here is derived from an EMBL/GenBank/DDBJ whole genome shotgun (WGS) entry which is preliminary data.</text>
</comment>
<feature type="coiled-coil region" evidence="1">
    <location>
        <begin position="157"/>
        <end position="198"/>
    </location>
</feature>
<dbReference type="RefSeq" id="WP_057037196.1">
    <property type="nucleotide sequence ID" value="NZ_CP013036.1"/>
</dbReference>
<dbReference type="InterPro" id="IPR012106">
    <property type="entry name" value="Phage_Mu_Gp1"/>
</dbReference>
<organism evidence="2 3">
    <name type="scientific">Campylobacter coli</name>
    <dbReference type="NCBI Taxonomy" id="195"/>
    <lineage>
        <taxon>Bacteria</taxon>
        <taxon>Pseudomonadati</taxon>
        <taxon>Campylobacterota</taxon>
        <taxon>Epsilonproteobacteria</taxon>
        <taxon>Campylobacterales</taxon>
        <taxon>Campylobacteraceae</taxon>
        <taxon>Campylobacter</taxon>
    </lineage>
</organism>
<protein>
    <recommendedName>
        <fullName evidence="4">Mu-like prophage I protein</fullName>
    </recommendedName>
</protein>
<evidence type="ECO:0000313" key="2">
    <source>
        <dbReference type="EMBL" id="EAH8157841.1"/>
    </source>
</evidence>
<dbReference type="Proteomes" id="UP000576616">
    <property type="component" value="Unassembled WGS sequence"/>
</dbReference>
<reference evidence="2 3" key="1">
    <citation type="submission" date="2019-01" db="EMBL/GenBank/DDBJ databases">
        <authorList>
            <consortium name="PulseNet: The National Subtyping Network for Foodborne Disease Surveillance"/>
            <person name="Tarr C.L."/>
            <person name="Trees E."/>
            <person name="Katz L.S."/>
            <person name="Carleton-Romer H.A."/>
            <person name="Stroika S."/>
            <person name="Kucerova Z."/>
            <person name="Roache K.F."/>
            <person name="Sabol A.L."/>
            <person name="Besser J."/>
            <person name="Gerner-Smidt P."/>
        </authorList>
    </citation>
    <scope>NUCLEOTIDE SEQUENCE [LARGE SCALE GENOMIC DNA]</scope>
    <source>
        <strain evidence="2 3">PNUSAC007828</strain>
    </source>
</reference>
<dbReference type="Pfam" id="PF10123">
    <property type="entry name" value="Mu-like_Pro"/>
    <property type="match status" value="1"/>
</dbReference>
<keyword evidence="1" id="KW-0175">Coiled coil</keyword>
<evidence type="ECO:0000313" key="3">
    <source>
        <dbReference type="Proteomes" id="UP000576616"/>
    </source>
</evidence>
<dbReference type="EMBL" id="AABKAB010000018">
    <property type="protein sequence ID" value="EAH8157841.1"/>
    <property type="molecule type" value="Genomic_DNA"/>
</dbReference>
<proteinExistence type="predicted"/>
<dbReference type="AlphaFoldDB" id="A0A3Z9V8R6"/>
<name>A0A3Z9V8R6_CAMCO</name>
<accession>A0A3Z9V8R6</accession>
<sequence length="274" mass="30946">MLFINKESLIEISNDKPIKVAIKGEWKGHNNGRFKVDDEDLKSMIENFNQKKIDLVIDYEHQSLKNEKAPAAGWIKELYLENEALMAKAEFNEEAKNFIDNKQYRYLSPVFEFNAKDNKSGEFVRAKLHSVALTNTPFIDELGELIANKNNIHQNKGVKMDEKIKELESQIIALKNENSSLAEQNEALKKQNEENAKNLASSLVDNALNTGKIANSQKEWAMSYACKDLEGFKSFLDTKDTQAQTQVPKNNVFANKNNSASNSGLDVVKLMLGA</sequence>
<evidence type="ECO:0000256" key="1">
    <source>
        <dbReference type="SAM" id="Coils"/>
    </source>
</evidence>
<evidence type="ECO:0008006" key="4">
    <source>
        <dbReference type="Google" id="ProtNLM"/>
    </source>
</evidence>